<dbReference type="InterPro" id="IPR006485">
    <property type="entry name" value="Phage-like_holin"/>
</dbReference>
<proteinExistence type="predicted"/>
<keyword evidence="1" id="KW-1133">Transmembrane helix</keyword>
<keyword evidence="1" id="KW-0472">Membrane</keyword>
<dbReference type="AlphaFoldDB" id="A0A1M6QSY5"/>
<gene>
    <name evidence="2" type="ORF">SAMN02745138_01390</name>
</gene>
<dbReference type="EMBL" id="FRAH01000020">
    <property type="protein sequence ID" value="SHK23218.1"/>
    <property type="molecule type" value="Genomic_DNA"/>
</dbReference>
<evidence type="ECO:0000256" key="1">
    <source>
        <dbReference type="SAM" id="Phobius"/>
    </source>
</evidence>
<protein>
    <submittedName>
        <fullName evidence="2">Holin, phage phi LC3 family</fullName>
    </submittedName>
</protein>
<reference evidence="2 3" key="1">
    <citation type="submission" date="2016-11" db="EMBL/GenBank/DDBJ databases">
        <authorList>
            <person name="Jaros S."/>
            <person name="Januszkiewicz K."/>
            <person name="Wedrychowicz H."/>
        </authorList>
    </citation>
    <scope>NUCLEOTIDE SEQUENCE [LARGE SCALE GENOMIC DNA]</scope>
    <source>
        <strain evidence="2 3">DSM 14214</strain>
    </source>
</reference>
<accession>A0A1M6QSY5</accession>
<dbReference type="OrthoDB" id="3176072at2"/>
<name>A0A1M6QSY5_9FIRM</name>
<dbReference type="Proteomes" id="UP000183975">
    <property type="component" value="Unassembled WGS sequence"/>
</dbReference>
<dbReference type="NCBIfam" id="TIGR01598">
    <property type="entry name" value="holin_phiLC3"/>
    <property type="match status" value="1"/>
</dbReference>
<dbReference type="Pfam" id="PF04531">
    <property type="entry name" value="Phage_holin_1"/>
    <property type="match status" value="1"/>
</dbReference>
<keyword evidence="1" id="KW-0812">Transmembrane</keyword>
<dbReference type="RefSeq" id="WP_072850423.1">
    <property type="nucleotide sequence ID" value="NZ_FRAH01000020.1"/>
</dbReference>
<evidence type="ECO:0000313" key="3">
    <source>
        <dbReference type="Proteomes" id="UP000183975"/>
    </source>
</evidence>
<feature type="transmembrane region" description="Helical" evidence="1">
    <location>
        <begin position="12"/>
        <end position="28"/>
    </location>
</feature>
<sequence length="79" mass="8765">MNLEWKKRLTNPWFWVGLVGVVLTATGANPEMLTSWQVLCDEVKALFANPYLLATAFLAVLGVLTDPTTKGISDEKKNQ</sequence>
<organism evidence="2 3">
    <name type="scientific">Anaerotignum lactatifermentans DSM 14214</name>
    <dbReference type="NCBI Taxonomy" id="1121323"/>
    <lineage>
        <taxon>Bacteria</taxon>
        <taxon>Bacillati</taxon>
        <taxon>Bacillota</taxon>
        <taxon>Clostridia</taxon>
        <taxon>Lachnospirales</taxon>
        <taxon>Anaerotignaceae</taxon>
        <taxon>Anaerotignum</taxon>
    </lineage>
</organism>
<evidence type="ECO:0000313" key="2">
    <source>
        <dbReference type="EMBL" id="SHK23218.1"/>
    </source>
</evidence>
<feature type="transmembrane region" description="Helical" evidence="1">
    <location>
        <begin position="48"/>
        <end position="67"/>
    </location>
</feature>
<keyword evidence="3" id="KW-1185">Reference proteome</keyword>